<keyword evidence="4" id="KW-0676">Redox-active center</keyword>
<dbReference type="InterPro" id="IPR000866">
    <property type="entry name" value="AhpC/TSA"/>
</dbReference>
<reference evidence="7 8" key="1">
    <citation type="submission" date="2020-12" db="EMBL/GenBank/DDBJ databases">
        <title>Hymenobacter sp.</title>
        <authorList>
            <person name="Kim M.K."/>
        </authorList>
    </citation>
    <scope>NUCLEOTIDE SEQUENCE [LARGE SCALE GENOMIC DNA]</scope>
    <source>
        <strain evidence="7 8">BT442</strain>
    </source>
</reference>
<gene>
    <name evidence="7" type="ORF">I7X13_10360</name>
</gene>
<comment type="caution">
    <text evidence="7">The sequence shown here is derived from an EMBL/GenBank/DDBJ whole genome shotgun (WGS) entry which is preliminary data.</text>
</comment>
<dbReference type="RefSeq" id="WP_198075414.1">
    <property type="nucleotide sequence ID" value="NZ_JAEDAE010000003.1"/>
</dbReference>
<comment type="subcellular location">
    <subcellularLocation>
        <location evidence="1">Cell envelope</location>
    </subcellularLocation>
</comment>
<dbReference type="PROSITE" id="PS51352">
    <property type="entry name" value="THIOREDOXIN_2"/>
    <property type="match status" value="1"/>
</dbReference>
<dbReference type="InterPro" id="IPR050553">
    <property type="entry name" value="Thioredoxin_ResA/DsbE_sf"/>
</dbReference>
<organism evidence="7 8">
    <name type="scientific">Hymenobacter negativus</name>
    <dbReference type="NCBI Taxonomy" id="2795026"/>
    <lineage>
        <taxon>Bacteria</taxon>
        <taxon>Pseudomonadati</taxon>
        <taxon>Bacteroidota</taxon>
        <taxon>Cytophagia</taxon>
        <taxon>Cytophagales</taxon>
        <taxon>Hymenobacteraceae</taxon>
        <taxon>Hymenobacter</taxon>
    </lineage>
</organism>
<keyword evidence="5" id="KW-0732">Signal</keyword>
<protein>
    <submittedName>
        <fullName evidence="7">AhpC/TSA family protein</fullName>
    </submittedName>
</protein>
<evidence type="ECO:0000256" key="1">
    <source>
        <dbReference type="ARBA" id="ARBA00004196"/>
    </source>
</evidence>
<feature type="signal peptide" evidence="5">
    <location>
        <begin position="1"/>
        <end position="18"/>
    </location>
</feature>
<dbReference type="Proteomes" id="UP000625631">
    <property type="component" value="Unassembled WGS sequence"/>
</dbReference>
<feature type="chain" id="PRO_5045519733" evidence="5">
    <location>
        <begin position="19"/>
        <end position="378"/>
    </location>
</feature>
<dbReference type="Pfam" id="PF14289">
    <property type="entry name" value="DUF4369"/>
    <property type="match status" value="1"/>
</dbReference>
<dbReference type="CDD" id="cd02966">
    <property type="entry name" value="TlpA_like_family"/>
    <property type="match status" value="1"/>
</dbReference>
<dbReference type="InterPro" id="IPR017937">
    <property type="entry name" value="Thioredoxin_CS"/>
</dbReference>
<keyword evidence="3" id="KW-1015">Disulfide bond</keyword>
<name>A0ABS0Q749_9BACT</name>
<dbReference type="PANTHER" id="PTHR42852:SF6">
    <property type="entry name" value="THIOL:DISULFIDE INTERCHANGE PROTEIN DSBE"/>
    <property type="match status" value="1"/>
</dbReference>
<dbReference type="EMBL" id="JAEDAE010000003">
    <property type="protein sequence ID" value="MBH8558450.1"/>
    <property type="molecule type" value="Genomic_DNA"/>
</dbReference>
<sequence length="378" mass="41839">MKSILYSALLLLPALAQAQTQNYVLKGTINGPTDATQAFLLYPINQKMRVDSVPVSSGHFEFRGTLPEPVRANISFGHHGTPYNQSRDGRREFFYLETGTVTVTTPDSATKTTVRGTPLNDEHARLSARLKPLEDQYDALKKVIDAQPEAVRRSPAFAPQQGKLAAIETAQEKVQTDYVKAHPDAHYSLFVLFGLLQNTSNVARYASLYQDLSANVRNTLRGQRIAEQIKRLMTVAVGTMAPDFTQNTPDNVPVTLSSLRGKYVLIDFWASWCGPCRAENPNVMKAYNAFKDNGFTILGVSLDNPKTRDAWVRAIKTDGLTWTQVSDLKSWDNAAARAYDVTAIPQNFLLDPQGKIVAINLRGDALHSTLSKLLNKAN</sequence>
<dbReference type="InterPro" id="IPR013766">
    <property type="entry name" value="Thioredoxin_domain"/>
</dbReference>
<evidence type="ECO:0000256" key="4">
    <source>
        <dbReference type="ARBA" id="ARBA00023284"/>
    </source>
</evidence>
<evidence type="ECO:0000313" key="7">
    <source>
        <dbReference type="EMBL" id="MBH8558450.1"/>
    </source>
</evidence>
<feature type="domain" description="Thioredoxin" evidence="6">
    <location>
        <begin position="235"/>
        <end position="378"/>
    </location>
</feature>
<dbReference type="InterPro" id="IPR036249">
    <property type="entry name" value="Thioredoxin-like_sf"/>
</dbReference>
<dbReference type="PROSITE" id="PS00194">
    <property type="entry name" value="THIOREDOXIN_1"/>
    <property type="match status" value="1"/>
</dbReference>
<keyword evidence="8" id="KW-1185">Reference proteome</keyword>
<dbReference type="InterPro" id="IPR025380">
    <property type="entry name" value="DUF4369"/>
</dbReference>
<accession>A0ABS0Q749</accession>
<dbReference type="PANTHER" id="PTHR42852">
    <property type="entry name" value="THIOL:DISULFIDE INTERCHANGE PROTEIN DSBE"/>
    <property type="match status" value="1"/>
</dbReference>
<evidence type="ECO:0000256" key="5">
    <source>
        <dbReference type="SAM" id="SignalP"/>
    </source>
</evidence>
<keyword evidence="2" id="KW-0201">Cytochrome c-type biogenesis</keyword>
<dbReference type="Gene3D" id="3.40.30.10">
    <property type="entry name" value="Glutaredoxin"/>
    <property type="match status" value="1"/>
</dbReference>
<evidence type="ECO:0000256" key="2">
    <source>
        <dbReference type="ARBA" id="ARBA00022748"/>
    </source>
</evidence>
<dbReference type="Pfam" id="PF00578">
    <property type="entry name" value="AhpC-TSA"/>
    <property type="match status" value="1"/>
</dbReference>
<evidence type="ECO:0000313" key="8">
    <source>
        <dbReference type="Proteomes" id="UP000625631"/>
    </source>
</evidence>
<proteinExistence type="predicted"/>
<dbReference type="SUPFAM" id="SSF52833">
    <property type="entry name" value="Thioredoxin-like"/>
    <property type="match status" value="1"/>
</dbReference>
<evidence type="ECO:0000256" key="3">
    <source>
        <dbReference type="ARBA" id="ARBA00023157"/>
    </source>
</evidence>
<evidence type="ECO:0000259" key="6">
    <source>
        <dbReference type="PROSITE" id="PS51352"/>
    </source>
</evidence>